<protein>
    <submittedName>
        <fullName evidence="4">Hemin-binding periplasmic protein HmuT</fullName>
    </submittedName>
</protein>
<dbReference type="EMBL" id="CP015961">
    <property type="protein sequence ID" value="ANI91236.1"/>
    <property type="molecule type" value="Genomic_DNA"/>
</dbReference>
<sequence length="367" mass="38084">MIRRNTLARSATATLALSTAAMLALTGCGVGAQSGGANGDTVAVEELPSRDDVDNPKQLSGLSTVAPLGDIEPVAESPEPQLPVSFSDATGTDVEVTDISRILALDLYGTLSRTVEGLGLTENIIGRTVSSNEPAIADRPVVTEGGHNLNVEAILELRPSVILVDDTVGPPEAIEQLRDAGITVAVLDPRRTADSLEDDITLVARALGVREQGTELGKRSREQMEQAQAEVADLAPQGDDRLRMAFLYIRGNGGVFFILGEGSGADNTISELGGIDVATENGIVDTVPANAESLAELNPEVILVMNDGLESTGGLEGLLARPGVAQTDAGKNQRIVALPDSEAASMGPQAGLSLVRFAKAVYTGEDV</sequence>
<dbReference type="AlphaFoldDB" id="A0A173LG10"/>
<evidence type="ECO:0000313" key="4">
    <source>
        <dbReference type="EMBL" id="ANI91236.1"/>
    </source>
</evidence>
<gene>
    <name evidence="4" type="ORF">BJL86_0426</name>
</gene>
<dbReference type="InterPro" id="IPR050902">
    <property type="entry name" value="ABC_Transporter_SBP"/>
</dbReference>
<dbReference type="OrthoDB" id="9797736at2"/>
<feature type="signal peptide" evidence="2">
    <location>
        <begin position="1"/>
        <end position="32"/>
    </location>
</feature>
<name>A0A173LG10_9ACTN</name>
<dbReference type="PANTHER" id="PTHR30535:SF4">
    <property type="entry name" value="HEMIN-BINDING PERIPLASMIC PROTEIN HMUT"/>
    <property type="match status" value="1"/>
</dbReference>
<accession>A0A173LG10</accession>
<dbReference type="Gene3D" id="3.40.50.1980">
    <property type="entry name" value="Nitrogenase molybdenum iron protein domain"/>
    <property type="match status" value="2"/>
</dbReference>
<dbReference type="Pfam" id="PF01497">
    <property type="entry name" value="Peripla_BP_2"/>
    <property type="match status" value="1"/>
</dbReference>
<dbReference type="PROSITE" id="PS50983">
    <property type="entry name" value="FE_B12_PBP"/>
    <property type="match status" value="1"/>
</dbReference>
<proteinExistence type="inferred from homology"/>
<dbReference type="PROSITE" id="PS51257">
    <property type="entry name" value="PROKAR_LIPOPROTEIN"/>
    <property type="match status" value="1"/>
</dbReference>
<dbReference type="RefSeq" id="WP_067478377.1">
    <property type="nucleotide sequence ID" value="NZ_CP015961.1"/>
</dbReference>
<dbReference type="PANTHER" id="PTHR30535">
    <property type="entry name" value="VITAMIN B12-BINDING PROTEIN"/>
    <property type="match status" value="1"/>
</dbReference>
<dbReference type="KEGG" id="dtm:BJL86_0426"/>
<dbReference type="Proteomes" id="UP000186104">
    <property type="component" value="Chromosome"/>
</dbReference>
<evidence type="ECO:0000313" key="5">
    <source>
        <dbReference type="Proteomes" id="UP000186104"/>
    </source>
</evidence>
<feature type="chain" id="PRO_5008008651" evidence="2">
    <location>
        <begin position="33"/>
        <end position="367"/>
    </location>
</feature>
<dbReference type="STRING" id="499555.BJL86_0426"/>
<dbReference type="InterPro" id="IPR002491">
    <property type="entry name" value="ABC_transptr_periplasmic_BD"/>
</dbReference>
<organism evidence="4 5">
    <name type="scientific">Dietzia timorensis</name>
    <dbReference type="NCBI Taxonomy" id="499555"/>
    <lineage>
        <taxon>Bacteria</taxon>
        <taxon>Bacillati</taxon>
        <taxon>Actinomycetota</taxon>
        <taxon>Actinomycetes</taxon>
        <taxon>Mycobacteriales</taxon>
        <taxon>Dietziaceae</taxon>
        <taxon>Dietzia</taxon>
    </lineage>
</organism>
<feature type="domain" description="Fe/B12 periplasmic-binding" evidence="3">
    <location>
        <begin position="101"/>
        <end position="366"/>
    </location>
</feature>
<comment type="similarity">
    <text evidence="1">Belongs to the bacterial solute-binding protein 8 family.</text>
</comment>
<evidence type="ECO:0000259" key="3">
    <source>
        <dbReference type="PROSITE" id="PS50983"/>
    </source>
</evidence>
<evidence type="ECO:0000256" key="2">
    <source>
        <dbReference type="SAM" id="SignalP"/>
    </source>
</evidence>
<keyword evidence="5" id="KW-1185">Reference proteome</keyword>
<dbReference type="SUPFAM" id="SSF53807">
    <property type="entry name" value="Helical backbone' metal receptor"/>
    <property type="match status" value="1"/>
</dbReference>
<reference evidence="4 5" key="1">
    <citation type="submission" date="2016-06" db="EMBL/GenBank/DDBJ databases">
        <title>Complete genome sequence of a saline-alkali tolerant type strain Dietzia timorensis ID05-A0528T.</title>
        <authorList>
            <person name="Wu X."/>
        </authorList>
    </citation>
    <scope>NUCLEOTIDE SEQUENCE [LARGE SCALE GENOMIC DNA]</scope>
    <source>
        <strain evidence="4 5">ID05-A0528</strain>
    </source>
</reference>
<evidence type="ECO:0000256" key="1">
    <source>
        <dbReference type="ARBA" id="ARBA00008814"/>
    </source>
</evidence>
<keyword evidence="2" id="KW-0732">Signal</keyword>